<dbReference type="Pfam" id="PF00098">
    <property type="entry name" value="zf-CCHC"/>
    <property type="match status" value="1"/>
</dbReference>
<sequence length="139" mass="15294">MYQEVRAGGSPSAPALPAHMPLNEMGPQDDLEAFIDLFKRTAEACLGKISLLERNPCFLVGQGQPARASRLFPFLHSLPIYLLTCFLPCWRCGDPGHFIDQCPVMEVGTLIQVQNAPQAAPNQDGMYQLPVSIIPILLF</sequence>
<keyword evidence="1" id="KW-0479">Metal-binding</keyword>
<accession>A0ABR3LLN8</accession>
<dbReference type="EMBL" id="JAYMGO010000021">
    <property type="protein sequence ID" value="KAL1252378.1"/>
    <property type="molecule type" value="Genomic_DNA"/>
</dbReference>
<keyword evidence="1" id="KW-0862">Zinc</keyword>
<evidence type="ECO:0000313" key="4">
    <source>
        <dbReference type="EMBL" id="KAL1252378.1"/>
    </source>
</evidence>
<keyword evidence="1" id="KW-0863">Zinc-finger</keyword>
<organism evidence="4 5">
    <name type="scientific">Cirrhinus molitorella</name>
    <name type="common">mud carp</name>
    <dbReference type="NCBI Taxonomy" id="172907"/>
    <lineage>
        <taxon>Eukaryota</taxon>
        <taxon>Metazoa</taxon>
        <taxon>Chordata</taxon>
        <taxon>Craniata</taxon>
        <taxon>Vertebrata</taxon>
        <taxon>Euteleostomi</taxon>
        <taxon>Actinopterygii</taxon>
        <taxon>Neopterygii</taxon>
        <taxon>Teleostei</taxon>
        <taxon>Ostariophysi</taxon>
        <taxon>Cypriniformes</taxon>
        <taxon>Cyprinidae</taxon>
        <taxon>Labeoninae</taxon>
        <taxon>Labeonini</taxon>
        <taxon>Cirrhinus</taxon>
    </lineage>
</organism>
<proteinExistence type="predicted"/>
<feature type="compositionally biased region" description="Low complexity" evidence="2">
    <location>
        <begin position="7"/>
        <end position="18"/>
    </location>
</feature>
<feature type="domain" description="CCHC-type" evidence="3">
    <location>
        <begin position="89"/>
        <end position="103"/>
    </location>
</feature>
<dbReference type="InterPro" id="IPR001878">
    <property type="entry name" value="Znf_CCHC"/>
</dbReference>
<evidence type="ECO:0000259" key="3">
    <source>
        <dbReference type="PROSITE" id="PS50158"/>
    </source>
</evidence>
<evidence type="ECO:0000256" key="1">
    <source>
        <dbReference type="PROSITE-ProRule" id="PRU00047"/>
    </source>
</evidence>
<keyword evidence="5" id="KW-1185">Reference proteome</keyword>
<name>A0ABR3LLN8_9TELE</name>
<dbReference type="SUPFAM" id="SSF57756">
    <property type="entry name" value="Retrovirus zinc finger-like domains"/>
    <property type="match status" value="1"/>
</dbReference>
<comment type="caution">
    <text evidence="4">The sequence shown here is derived from an EMBL/GenBank/DDBJ whole genome shotgun (WGS) entry which is preliminary data.</text>
</comment>
<dbReference type="SMART" id="SM00343">
    <property type="entry name" value="ZnF_C2HC"/>
    <property type="match status" value="1"/>
</dbReference>
<evidence type="ECO:0000313" key="5">
    <source>
        <dbReference type="Proteomes" id="UP001558613"/>
    </source>
</evidence>
<protein>
    <recommendedName>
        <fullName evidence="3">CCHC-type domain-containing protein</fullName>
    </recommendedName>
</protein>
<dbReference type="Proteomes" id="UP001558613">
    <property type="component" value="Unassembled WGS sequence"/>
</dbReference>
<dbReference type="InterPro" id="IPR036875">
    <property type="entry name" value="Znf_CCHC_sf"/>
</dbReference>
<evidence type="ECO:0000256" key="2">
    <source>
        <dbReference type="SAM" id="MobiDB-lite"/>
    </source>
</evidence>
<gene>
    <name evidence="4" type="ORF">QQF64_017071</name>
</gene>
<feature type="region of interest" description="Disordered" evidence="2">
    <location>
        <begin position="1"/>
        <end position="22"/>
    </location>
</feature>
<dbReference type="PROSITE" id="PS50158">
    <property type="entry name" value="ZF_CCHC"/>
    <property type="match status" value="1"/>
</dbReference>
<reference evidence="4 5" key="1">
    <citation type="submission" date="2023-09" db="EMBL/GenBank/DDBJ databases">
        <authorList>
            <person name="Wang M."/>
        </authorList>
    </citation>
    <scope>NUCLEOTIDE SEQUENCE [LARGE SCALE GENOMIC DNA]</scope>
    <source>
        <strain evidence="4">GT-2023</strain>
        <tissue evidence="4">Liver</tissue>
    </source>
</reference>